<organism evidence="1 2">
    <name type="scientific">Desulfotomaculum nigrificans (strain DSM 14880 / VKM B-2319 / CO-1-SRB)</name>
    <name type="common">Desulfotomaculum carboxydivorans</name>
    <dbReference type="NCBI Taxonomy" id="868595"/>
    <lineage>
        <taxon>Bacteria</taxon>
        <taxon>Bacillati</taxon>
        <taxon>Bacillota</taxon>
        <taxon>Clostridia</taxon>
        <taxon>Eubacteriales</taxon>
        <taxon>Desulfotomaculaceae</taxon>
        <taxon>Desulfotomaculum</taxon>
    </lineage>
</organism>
<accession>F6B7Q0</accession>
<reference evidence="1" key="1">
    <citation type="submission" date="2011-05" db="EMBL/GenBank/DDBJ databases">
        <title>Complete sequence of Desulfotomaculum carboxydivorans CO-1-SRB.</title>
        <authorList>
            <consortium name="US DOE Joint Genome Institute"/>
            <person name="Lucas S."/>
            <person name="Han J."/>
            <person name="Lapidus A."/>
            <person name="Cheng J.-F."/>
            <person name="Goodwin L."/>
            <person name="Pitluck S."/>
            <person name="Peters L."/>
            <person name="Mikhailova N."/>
            <person name="Lu M."/>
            <person name="Han C."/>
            <person name="Tapia R."/>
            <person name="Land M."/>
            <person name="Hauser L."/>
            <person name="Kyrpides N."/>
            <person name="Ivanova N."/>
            <person name="Pagani I."/>
            <person name="Stams A."/>
            <person name="Plugge C."/>
            <person name="Muyzer G."/>
            <person name="Kuever J."/>
            <person name="Parshina S."/>
            <person name="Ivanova A."/>
            <person name="Nazina T."/>
            <person name="Woyke T."/>
        </authorList>
    </citation>
    <scope>NUCLEOTIDE SEQUENCE [LARGE SCALE GENOMIC DNA]</scope>
    <source>
        <strain evidence="1">CO-1-SRB</strain>
    </source>
</reference>
<dbReference type="EMBL" id="CP002736">
    <property type="protein sequence ID" value="AEF93422.1"/>
    <property type="molecule type" value="Genomic_DNA"/>
</dbReference>
<dbReference type="RefSeq" id="WP_003541529.1">
    <property type="nucleotide sequence ID" value="NC_015565.1"/>
</dbReference>
<sequence>MGGIMYPKIIGALADTSFLVVPALKNDLTGYMERLDTGETVNYKIDWNLVIMKSQQQCLVTLDIFWDDDNITSIGFSNKMWEQLGQIALYPNLLLLPERELIEDTLINPMGVTGFLIKGVDEGLMHLAVKAANISPDLNVSEPMQYLCDILNTTRKIGSMGLLS</sequence>
<keyword evidence="2" id="KW-1185">Reference proteome</keyword>
<protein>
    <submittedName>
        <fullName evidence="1">Uncharacterized protein</fullName>
    </submittedName>
</protein>
<dbReference type="AlphaFoldDB" id="F6B7Q0"/>
<evidence type="ECO:0000313" key="1">
    <source>
        <dbReference type="EMBL" id="AEF93422.1"/>
    </source>
</evidence>
<dbReference type="HOGENOM" id="CLU_1575962_0_0_9"/>
<proteinExistence type="predicted"/>
<dbReference type="Proteomes" id="UP000009226">
    <property type="component" value="Chromosome"/>
</dbReference>
<dbReference type="KEGG" id="dca:Desca_0530"/>
<dbReference type="STRING" id="868595.Desca_0530"/>
<gene>
    <name evidence="1" type="ordered locus">Desca_0530</name>
</gene>
<evidence type="ECO:0000313" key="2">
    <source>
        <dbReference type="Proteomes" id="UP000009226"/>
    </source>
</evidence>
<name>F6B7Q0_DESCC</name>